<comment type="similarity">
    <text evidence="9">Belongs to the glycosyl hydrolase 18 family.</text>
</comment>
<evidence type="ECO:0000256" key="7">
    <source>
        <dbReference type="ARBA" id="ARBA00023326"/>
    </source>
</evidence>
<dbReference type="AlphaFoldDB" id="A0AAE0WHL2"/>
<evidence type="ECO:0000256" key="1">
    <source>
        <dbReference type="ARBA" id="ARBA00000822"/>
    </source>
</evidence>
<dbReference type="GO" id="GO:0008843">
    <property type="term" value="F:endochitinase activity"/>
    <property type="evidence" value="ECO:0007669"/>
    <property type="project" value="UniProtKB-EC"/>
</dbReference>
<dbReference type="SUPFAM" id="SSF51445">
    <property type="entry name" value="(Trans)glycosidases"/>
    <property type="match status" value="1"/>
</dbReference>
<reference evidence="12" key="1">
    <citation type="submission" date="2023-07" db="EMBL/GenBank/DDBJ databases">
        <title>Black Yeasts Isolated from many extreme environments.</title>
        <authorList>
            <person name="Coleine C."/>
            <person name="Stajich J.E."/>
            <person name="Selbmann L."/>
        </authorList>
    </citation>
    <scope>NUCLEOTIDE SEQUENCE</scope>
    <source>
        <strain evidence="12">CCFEE 5485</strain>
    </source>
</reference>
<dbReference type="PROSITE" id="PS01095">
    <property type="entry name" value="GH18_1"/>
    <property type="match status" value="1"/>
</dbReference>
<evidence type="ECO:0000259" key="11">
    <source>
        <dbReference type="PROSITE" id="PS51910"/>
    </source>
</evidence>
<evidence type="ECO:0000256" key="5">
    <source>
        <dbReference type="ARBA" id="ARBA00023277"/>
    </source>
</evidence>
<keyword evidence="13" id="KW-1185">Reference proteome</keyword>
<sequence length="387" mass="42097">MLQFTTLLLSTAALLHPTFSLPTRSILSSRDVYTAPRLVNYVQTFHDVAGNPLSLMPLLDENTQITHVNMAALHINDDPNGMTLNDVNPNSTYWDPVWSNVTTLQAGGIKVLMMMGGAAAGSYPRLCGTAVPAIINEKYYGPLRDTIKFHKLDGMDLDIEESVDITCALALLQRLDADFGSDFILTMAPVASALMPGGPGLSGFDYTKLDAMATSPTRPNGKLVDWYNAQFYNGWGDASTQVNYDAIISTGGWSPERIVMGVLDDKNDGGSGFVPIKTLMSTIMQLRSNYPMFGCAVGWEYWDAGVNDGYTYPWQWVKEVATSVFGQNSELPVQNLTSSPVPNAPAPNPGLTQTLVDLGASWQWAVWALNVTDFNLLAAEQLLGLPL</sequence>
<dbReference type="GO" id="GO:0000272">
    <property type="term" value="P:polysaccharide catabolic process"/>
    <property type="evidence" value="ECO:0007669"/>
    <property type="project" value="UniProtKB-KW"/>
</dbReference>
<organism evidence="12 13">
    <name type="scientific">Recurvomyces mirabilis</name>
    <dbReference type="NCBI Taxonomy" id="574656"/>
    <lineage>
        <taxon>Eukaryota</taxon>
        <taxon>Fungi</taxon>
        <taxon>Dikarya</taxon>
        <taxon>Ascomycota</taxon>
        <taxon>Pezizomycotina</taxon>
        <taxon>Dothideomycetes</taxon>
        <taxon>Dothideomycetidae</taxon>
        <taxon>Mycosphaerellales</taxon>
        <taxon>Teratosphaeriaceae</taxon>
        <taxon>Recurvomyces</taxon>
    </lineage>
</organism>
<protein>
    <recommendedName>
        <fullName evidence="2">chitinase</fullName>
        <ecNumber evidence="2">3.2.1.14</ecNumber>
    </recommendedName>
</protein>
<keyword evidence="7" id="KW-0624">Polysaccharide degradation</keyword>
<name>A0AAE0WHL2_9PEZI</name>
<dbReference type="InterPro" id="IPR001223">
    <property type="entry name" value="Glyco_hydro18_cat"/>
</dbReference>
<evidence type="ECO:0000256" key="9">
    <source>
        <dbReference type="RuleBase" id="RU004453"/>
    </source>
</evidence>
<dbReference type="Pfam" id="PF00704">
    <property type="entry name" value="Glyco_hydro_18"/>
    <property type="match status" value="1"/>
</dbReference>
<keyword evidence="4" id="KW-0146">Chitin degradation</keyword>
<dbReference type="Gene3D" id="3.20.20.80">
    <property type="entry name" value="Glycosidases"/>
    <property type="match status" value="1"/>
</dbReference>
<comment type="caution">
    <text evidence="12">The sequence shown here is derived from an EMBL/GenBank/DDBJ whole genome shotgun (WGS) entry which is preliminary data.</text>
</comment>
<accession>A0AAE0WHL2</accession>
<evidence type="ECO:0000256" key="2">
    <source>
        <dbReference type="ARBA" id="ARBA00012729"/>
    </source>
</evidence>
<keyword evidence="3 8" id="KW-0378">Hydrolase</keyword>
<keyword evidence="6 8" id="KW-0326">Glycosidase</keyword>
<evidence type="ECO:0000256" key="4">
    <source>
        <dbReference type="ARBA" id="ARBA00023024"/>
    </source>
</evidence>
<dbReference type="InterPro" id="IPR001579">
    <property type="entry name" value="Glyco_hydro_18_chit_AS"/>
</dbReference>
<dbReference type="PROSITE" id="PS51910">
    <property type="entry name" value="GH18_2"/>
    <property type="match status" value="1"/>
</dbReference>
<gene>
    <name evidence="12" type="ORF">LTR78_008795</name>
</gene>
<keyword evidence="10" id="KW-0732">Signal</keyword>
<evidence type="ECO:0000256" key="8">
    <source>
        <dbReference type="RuleBase" id="RU000489"/>
    </source>
</evidence>
<comment type="catalytic activity">
    <reaction evidence="1">
        <text>Random endo-hydrolysis of N-acetyl-beta-D-glucosaminide (1-&gt;4)-beta-linkages in chitin and chitodextrins.</text>
        <dbReference type="EC" id="3.2.1.14"/>
    </reaction>
</comment>
<dbReference type="InterPro" id="IPR017853">
    <property type="entry name" value="GH"/>
</dbReference>
<feature type="signal peptide" evidence="10">
    <location>
        <begin position="1"/>
        <end position="20"/>
    </location>
</feature>
<evidence type="ECO:0000256" key="6">
    <source>
        <dbReference type="ARBA" id="ARBA00023295"/>
    </source>
</evidence>
<dbReference type="EMBL" id="JAUTXT010000044">
    <property type="protein sequence ID" value="KAK3671335.1"/>
    <property type="molecule type" value="Genomic_DNA"/>
</dbReference>
<evidence type="ECO:0000313" key="12">
    <source>
        <dbReference type="EMBL" id="KAK3671335.1"/>
    </source>
</evidence>
<keyword evidence="5" id="KW-0119">Carbohydrate metabolism</keyword>
<dbReference type="PANTHER" id="PTHR45708:SF60">
    <property type="entry name" value="III CHITINASE, PUTATIVE (AFU_ORTHOLOGUE AFUA_5G03850)-RELATED"/>
    <property type="match status" value="1"/>
</dbReference>
<feature type="chain" id="PRO_5041999412" description="chitinase" evidence="10">
    <location>
        <begin position="21"/>
        <end position="387"/>
    </location>
</feature>
<evidence type="ECO:0000256" key="3">
    <source>
        <dbReference type="ARBA" id="ARBA00022801"/>
    </source>
</evidence>
<dbReference type="Proteomes" id="UP001274830">
    <property type="component" value="Unassembled WGS sequence"/>
</dbReference>
<dbReference type="PANTHER" id="PTHR45708">
    <property type="entry name" value="ENDOCHITINASE"/>
    <property type="match status" value="1"/>
</dbReference>
<proteinExistence type="inferred from homology"/>
<evidence type="ECO:0000313" key="13">
    <source>
        <dbReference type="Proteomes" id="UP001274830"/>
    </source>
</evidence>
<dbReference type="GO" id="GO:0005576">
    <property type="term" value="C:extracellular region"/>
    <property type="evidence" value="ECO:0007669"/>
    <property type="project" value="TreeGrafter"/>
</dbReference>
<dbReference type="InterPro" id="IPR050542">
    <property type="entry name" value="Glycosyl_Hydrlase18_Chitinase"/>
</dbReference>
<dbReference type="GO" id="GO:0006032">
    <property type="term" value="P:chitin catabolic process"/>
    <property type="evidence" value="ECO:0007669"/>
    <property type="project" value="UniProtKB-KW"/>
</dbReference>
<dbReference type="EC" id="3.2.1.14" evidence="2"/>
<feature type="domain" description="GH18" evidence="11">
    <location>
        <begin position="36"/>
        <end position="327"/>
    </location>
</feature>
<evidence type="ECO:0000256" key="10">
    <source>
        <dbReference type="SAM" id="SignalP"/>
    </source>
</evidence>